<dbReference type="CDD" id="cd03311">
    <property type="entry name" value="CIMS_C_terminal_like"/>
    <property type="match status" value="1"/>
</dbReference>
<evidence type="ECO:0000259" key="1">
    <source>
        <dbReference type="Pfam" id="PF01717"/>
    </source>
</evidence>
<name>A0ABR1JXK8_9AGAR</name>
<comment type="caution">
    <text evidence="2">The sequence shown here is derived from an EMBL/GenBank/DDBJ whole genome shotgun (WGS) entry which is preliminary data.</text>
</comment>
<evidence type="ECO:0000313" key="2">
    <source>
        <dbReference type="EMBL" id="KAK7468825.1"/>
    </source>
</evidence>
<protein>
    <recommendedName>
        <fullName evidence="1">Cobalamin-independent methionine synthase MetE C-terminal/archaeal domain-containing protein</fullName>
    </recommendedName>
</protein>
<dbReference type="EMBL" id="JBANRG010000003">
    <property type="protein sequence ID" value="KAK7468825.1"/>
    <property type="molecule type" value="Genomic_DNA"/>
</dbReference>
<dbReference type="Proteomes" id="UP001498398">
    <property type="component" value="Unassembled WGS sequence"/>
</dbReference>
<evidence type="ECO:0000313" key="3">
    <source>
        <dbReference type="Proteomes" id="UP001498398"/>
    </source>
</evidence>
<organism evidence="2 3">
    <name type="scientific">Marasmiellus scandens</name>
    <dbReference type="NCBI Taxonomy" id="2682957"/>
    <lineage>
        <taxon>Eukaryota</taxon>
        <taxon>Fungi</taxon>
        <taxon>Dikarya</taxon>
        <taxon>Basidiomycota</taxon>
        <taxon>Agaricomycotina</taxon>
        <taxon>Agaricomycetes</taxon>
        <taxon>Agaricomycetidae</taxon>
        <taxon>Agaricales</taxon>
        <taxon>Marasmiineae</taxon>
        <taxon>Omphalotaceae</taxon>
        <taxon>Marasmiellus</taxon>
    </lineage>
</organism>
<dbReference type="InterPro" id="IPR038071">
    <property type="entry name" value="UROD/MetE-like_sf"/>
</dbReference>
<dbReference type="InterPro" id="IPR002629">
    <property type="entry name" value="Met_Synth_C/arc"/>
</dbReference>
<dbReference type="SUPFAM" id="SSF51726">
    <property type="entry name" value="UROD/MetE-like"/>
    <property type="match status" value="1"/>
</dbReference>
<sequence length="395" mass="45498">MSSPLKPPFRAEHVGSLIRPKVLYDTRLLLEQGKASTEDLHKAEDEAIKQVIKMQHDLGYKGVTDGEMRRAQFFDGVFENLEGLVFIPERPLSEYKKYLPHIVNFLQVGVPSYPSWHCNGKIKRRKPFYVDDFNHNKTLVAPEDVKYIKVNMPSPTWIHQRHGSDWTYDLNVYKNDDEYFDDMAIAYREEIQELYNAGCRSIQLDDPTFTFFCHQPMLDAMRNEHGVDPDVLFETYLRAVNIVTQGRPSDLHLSVHMCRGNYRGMPFCDGPYSYIAERIFPRLDADTIYLEYDDMASTGNFEPLKFIPENRTVVLGLVTTKSNKIETLQELVKQVDEAADAMVTSTRTKEMALNQICISPQCGFSAVWQGNPLTEEDQYKKLAVLAEAAKTIWKD</sequence>
<accession>A0ABR1JXK8</accession>
<gene>
    <name evidence="2" type="ORF">VKT23_003326</name>
</gene>
<dbReference type="Gene3D" id="3.20.20.210">
    <property type="match status" value="1"/>
</dbReference>
<dbReference type="PANTHER" id="PTHR43844:SF2">
    <property type="entry name" value="SYNTHASE, VITAMIN-B12 INDEPENDENT, PUTATIVE (AFU_ORTHOLOGUE AFUA_3G12060)-RELATED"/>
    <property type="match status" value="1"/>
</dbReference>
<dbReference type="PANTHER" id="PTHR43844">
    <property type="entry name" value="METHIONINE SYNTHASE"/>
    <property type="match status" value="1"/>
</dbReference>
<feature type="domain" description="Cobalamin-independent methionine synthase MetE C-terminal/archaeal" evidence="1">
    <location>
        <begin position="177"/>
        <end position="365"/>
    </location>
</feature>
<keyword evidence="3" id="KW-1185">Reference proteome</keyword>
<dbReference type="Pfam" id="PF01717">
    <property type="entry name" value="Meth_synt_2"/>
    <property type="match status" value="1"/>
</dbReference>
<reference evidence="2 3" key="1">
    <citation type="submission" date="2024-01" db="EMBL/GenBank/DDBJ databases">
        <title>A draft genome for the cacao thread blight pathogen Marasmiellus scandens.</title>
        <authorList>
            <person name="Baruah I.K."/>
            <person name="Leung J."/>
            <person name="Bukari Y."/>
            <person name="Amoako-Attah I."/>
            <person name="Meinhardt L.W."/>
            <person name="Bailey B.A."/>
            <person name="Cohen S.P."/>
        </authorList>
    </citation>
    <scope>NUCLEOTIDE SEQUENCE [LARGE SCALE GENOMIC DNA]</scope>
    <source>
        <strain evidence="2 3">GH-19</strain>
    </source>
</reference>
<proteinExistence type="predicted"/>